<name>A0A314ZC48_PRUYE</name>
<dbReference type="OrthoDB" id="10598273at2759"/>
<protein>
    <submittedName>
        <fullName evidence="1">Uncharacterized protein</fullName>
    </submittedName>
</protein>
<reference evidence="1 2" key="1">
    <citation type="submission" date="2018-02" db="EMBL/GenBank/DDBJ databases">
        <title>Draft genome of wild Prunus yedoensis var. nudiflora.</title>
        <authorList>
            <person name="Baek S."/>
            <person name="Kim J.-H."/>
            <person name="Choi K."/>
            <person name="Kim G.-B."/>
            <person name="Cho A."/>
            <person name="Jang H."/>
            <person name="Shin C.-H."/>
            <person name="Yu H.-J."/>
            <person name="Mun J.-H."/>
        </authorList>
    </citation>
    <scope>NUCLEOTIDE SEQUENCE [LARGE SCALE GENOMIC DNA]</scope>
    <source>
        <strain evidence="2">cv. Jeju island</strain>
        <tissue evidence="1">Leaf</tissue>
    </source>
</reference>
<dbReference type="Proteomes" id="UP000250321">
    <property type="component" value="Unassembled WGS sequence"/>
</dbReference>
<dbReference type="EMBL" id="PJQY01000247">
    <property type="protein sequence ID" value="PQQ14934.1"/>
    <property type="molecule type" value="Genomic_DNA"/>
</dbReference>
<sequence length="80" mass="8880">MVKSPTKRLERDRVFHGSLASRRVLMESPWPSLAACISGVRLPSSKYEMSKFMNLGYFMDAALVLSSFPPSKDPNVVACS</sequence>
<organism evidence="1 2">
    <name type="scientific">Prunus yedoensis var. nudiflora</name>
    <dbReference type="NCBI Taxonomy" id="2094558"/>
    <lineage>
        <taxon>Eukaryota</taxon>
        <taxon>Viridiplantae</taxon>
        <taxon>Streptophyta</taxon>
        <taxon>Embryophyta</taxon>
        <taxon>Tracheophyta</taxon>
        <taxon>Spermatophyta</taxon>
        <taxon>Magnoliopsida</taxon>
        <taxon>eudicotyledons</taxon>
        <taxon>Gunneridae</taxon>
        <taxon>Pentapetalae</taxon>
        <taxon>rosids</taxon>
        <taxon>fabids</taxon>
        <taxon>Rosales</taxon>
        <taxon>Rosaceae</taxon>
        <taxon>Amygdaloideae</taxon>
        <taxon>Amygdaleae</taxon>
        <taxon>Prunus</taxon>
    </lineage>
</organism>
<keyword evidence="2" id="KW-1185">Reference proteome</keyword>
<proteinExistence type="predicted"/>
<evidence type="ECO:0000313" key="1">
    <source>
        <dbReference type="EMBL" id="PQQ14934.1"/>
    </source>
</evidence>
<evidence type="ECO:0000313" key="2">
    <source>
        <dbReference type="Proteomes" id="UP000250321"/>
    </source>
</evidence>
<dbReference type="AlphaFoldDB" id="A0A314ZC48"/>
<accession>A0A314ZC48</accession>
<comment type="caution">
    <text evidence="1">The sequence shown here is derived from an EMBL/GenBank/DDBJ whole genome shotgun (WGS) entry which is preliminary data.</text>
</comment>
<gene>
    <name evidence="1" type="ORF">Pyn_27953</name>
</gene>